<organism evidence="2 3">
    <name type="scientific">Halorussus gelatinilyticus</name>
    <dbReference type="NCBI Taxonomy" id="2937524"/>
    <lineage>
        <taxon>Archaea</taxon>
        <taxon>Methanobacteriati</taxon>
        <taxon>Methanobacteriota</taxon>
        <taxon>Stenosarchaea group</taxon>
        <taxon>Halobacteria</taxon>
        <taxon>Halobacteriales</taxon>
        <taxon>Haladaptataceae</taxon>
        <taxon>Halorussus</taxon>
    </lineage>
</organism>
<evidence type="ECO:0000313" key="2">
    <source>
        <dbReference type="EMBL" id="UPV99130.1"/>
    </source>
</evidence>
<feature type="region of interest" description="Disordered" evidence="1">
    <location>
        <begin position="1"/>
        <end position="77"/>
    </location>
</feature>
<dbReference type="Proteomes" id="UP000830434">
    <property type="component" value="Chromosome"/>
</dbReference>
<dbReference type="GeneID" id="72190468"/>
<accession>A0A8U0IEM3</accession>
<sequence length="77" mass="8070">MTADEYDTGERASPSDRPAAGRDRAVGGDAGRDAARPVDSRDCLDADRPRGPSDDAPDSEFGTATPSAETAEELLYV</sequence>
<proteinExistence type="predicted"/>
<dbReference type="RefSeq" id="WP_248653632.1">
    <property type="nucleotide sequence ID" value="NZ_CP096658.1"/>
</dbReference>
<protein>
    <submittedName>
        <fullName evidence="2">Uncharacterized protein</fullName>
    </submittedName>
</protein>
<reference evidence="2" key="1">
    <citation type="submission" date="2022-04" db="EMBL/GenBank/DDBJ databases">
        <title>Diverse halophilic archaea isolated from saline environments.</title>
        <authorList>
            <person name="Cui H.-L."/>
        </authorList>
    </citation>
    <scope>NUCLEOTIDE SEQUENCE</scope>
    <source>
        <strain evidence="2">XZYJT40</strain>
    </source>
</reference>
<keyword evidence="3" id="KW-1185">Reference proteome</keyword>
<feature type="compositionally biased region" description="Basic and acidic residues" evidence="1">
    <location>
        <begin position="8"/>
        <end position="53"/>
    </location>
</feature>
<dbReference type="AlphaFoldDB" id="A0A8U0IEM3"/>
<dbReference type="KEGG" id="haxz:M0R88_11395"/>
<evidence type="ECO:0000313" key="3">
    <source>
        <dbReference type="Proteomes" id="UP000830434"/>
    </source>
</evidence>
<gene>
    <name evidence="2" type="ORF">M0R88_11395</name>
</gene>
<evidence type="ECO:0000256" key="1">
    <source>
        <dbReference type="SAM" id="MobiDB-lite"/>
    </source>
</evidence>
<name>A0A8U0IEM3_9EURY</name>
<dbReference type="EMBL" id="CP096658">
    <property type="protein sequence ID" value="UPV99130.1"/>
    <property type="molecule type" value="Genomic_DNA"/>
</dbReference>